<evidence type="ECO:0000256" key="1">
    <source>
        <dbReference type="SAM" id="MobiDB-lite"/>
    </source>
</evidence>
<organism evidence="2 3">
    <name type="scientific">Cylindrotheca closterium</name>
    <dbReference type="NCBI Taxonomy" id="2856"/>
    <lineage>
        <taxon>Eukaryota</taxon>
        <taxon>Sar</taxon>
        <taxon>Stramenopiles</taxon>
        <taxon>Ochrophyta</taxon>
        <taxon>Bacillariophyta</taxon>
        <taxon>Bacillariophyceae</taxon>
        <taxon>Bacillariophycidae</taxon>
        <taxon>Bacillariales</taxon>
        <taxon>Bacillariaceae</taxon>
        <taxon>Cylindrotheca</taxon>
    </lineage>
</organism>
<dbReference type="EMBL" id="CAKOGP040002014">
    <property type="protein sequence ID" value="CAJ1959645.1"/>
    <property type="molecule type" value="Genomic_DNA"/>
</dbReference>
<dbReference type="PANTHER" id="PTHR31152">
    <property type="entry name" value="PLAC8 FAMILY PROTEIN"/>
    <property type="match status" value="1"/>
</dbReference>
<name>A0AAD2JL60_9STRA</name>
<dbReference type="Proteomes" id="UP001295423">
    <property type="component" value="Unassembled WGS sequence"/>
</dbReference>
<feature type="region of interest" description="Disordered" evidence="1">
    <location>
        <begin position="285"/>
        <end position="323"/>
    </location>
</feature>
<evidence type="ECO:0000313" key="2">
    <source>
        <dbReference type="EMBL" id="CAJ1959645.1"/>
    </source>
</evidence>
<accession>A0AAD2JL60</accession>
<protein>
    <submittedName>
        <fullName evidence="2">Uncharacterized protein</fullName>
    </submittedName>
</protein>
<evidence type="ECO:0000313" key="3">
    <source>
        <dbReference type="Proteomes" id="UP001295423"/>
    </source>
</evidence>
<keyword evidence="3" id="KW-1185">Reference proteome</keyword>
<proteinExistence type="predicted"/>
<dbReference type="PANTHER" id="PTHR31152:SF1">
    <property type="entry name" value="PLAC8 FAMILY PROTEIN"/>
    <property type="match status" value="1"/>
</dbReference>
<reference evidence="2" key="1">
    <citation type="submission" date="2023-08" db="EMBL/GenBank/DDBJ databases">
        <authorList>
            <person name="Audoor S."/>
            <person name="Bilcke G."/>
        </authorList>
    </citation>
    <scope>NUCLEOTIDE SEQUENCE</scope>
</reference>
<dbReference type="AlphaFoldDB" id="A0AAD2JL60"/>
<comment type="caution">
    <text evidence="2">The sequence shown here is derived from an EMBL/GenBank/DDBJ whole genome shotgun (WGS) entry which is preliminary data.</text>
</comment>
<sequence>MSRAMLQELGAPSECVDAICCDFWTEGCGCDGCYGCIADGFEAINPFMECVADAIWIFGSPLAFPCIFFFKAPETSPPGGGWQVPMMKTPIKACPQWCFYTICCPCGQWHMRRKLLEGDMSKYKLWQGYHDGPQCCARRCPSMPITIKSGTYGEEKCPNAFLCAEVTCLAGAWSVCCSFDVNRRMIKEQRNLGDDPTEVRVRKCIGFFSNIMSQLYCLGCCVKCASCLVGCCATESEGAQECSEEGGRAGRACISCAHTIWRGIWSVKVIAMGCSSAQMDVEMKKGEPLPSVPTAEKMERGADSEGGTLDDDDEEAWWAKGKK</sequence>
<gene>
    <name evidence="2" type="ORF">CYCCA115_LOCUS18064</name>
</gene>